<dbReference type="PANTHER" id="PTHR14167">
    <property type="entry name" value="SH3 DOMAIN-CONTAINING"/>
    <property type="match status" value="1"/>
</dbReference>
<evidence type="ECO:0000313" key="6">
    <source>
        <dbReference type="Proteomes" id="UP001174136"/>
    </source>
</evidence>
<evidence type="ECO:0000313" key="5">
    <source>
        <dbReference type="EMBL" id="KAK0150909.1"/>
    </source>
</evidence>
<accession>A0AA47N3A3</accession>
<dbReference type="SMART" id="SM00326">
    <property type="entry name" value="SH3"/>
    <property type="match status" value="1"/>
</dbReference>
<sequence>MLSVASEGTRRRLLCERDLMLPSAVEICRLAELTVKCMRITEGPQAQTDSTTLKLDLLEATHYKLSLSLSELEGKPRSKHRFHDSISRWKDKDCEHSVIQLTRPVKMRRTSIRTRQSLRASIVYKGPVQTVKEQGVEPNPAEPDQGPPEPNPAAVLSSDPPSRDHDAQKGETGAEWSSIGQCKALYDFSTDQHDQLSLRVGEYLFNYVFVDLYNQLGSGDVVEIYRKEANGWWFGELGGRSGHFPSTYMEELPVLDV</sequence>
<dbReference type="InterPro" id="IPR036028">
    <property type="entry name" value="SH3-like_dom_sf"/>
</dbReference>
<dbReference type="SUPFAM" id="SSF50044">
    <property type="entry name" value="SH3-domain"/>
    <property type="match status" value="1"/>
</dbReference>
<proteinExistence type="predicted"/>
<dbReference type="AlphaFoldDB" id="A0AA47N3A3"/>
<protein>
    <submittedName>
        <fullName evidence="5">Nostrin</fullName>
    </submittedName>
</protein>
<keyword evidence="6" id="KW-1185">Reference proteome</keyword>
<evidence type="ECO:0000256" key="2">
    <source>
        <dbReference type="PROSITE-ProRule" id="PRU00192"/>
    </source>
</evidence>
<dbReference type="Proteomes" id="UP001174136">
    <property type="component" value="Unassembled WGS sequence"/>
</dbReference>
<dbReference type="Gene3D" id="2.30.30.40">
    <property type="entry name" value="SH3 Domains"/>
    <property type="match status" value="1"/>
</dbReference>
<gene>
    <name evidence="5" type="primary">NOSTRIN_1</name>
    <name evidence="5" type="ORF">N1851_007992</name>
</gene>
<organism evidence="5 6">
    <name type="scientific">Merluccius polli</name>
    <name type="common">Benguela hake</name>
    <name type="synonym">Merluccius cadenati</name>
    <dbReference type="NCBI Taxonomy" id="89951"/>
    <lineage>
        <taxon>Eukaryota</taxon>
        <taxon>Metazoa</taxon>
        <taxon>Chordata</taxon>
        <taxon>Craniata</taxon>
        <taxon>Vertebrata</taxon>
        <taxon>Euteleostomi</taxon>
        <taxon>Actinopterygii</taxon>
        <taxon>Neopterygii</taxon>
        <taxon>Teleostei</taxon>
        <taxon>Neoteleostei</taxon>
        <taxon>Acanthomorphata</taxon>
        <taxon>Zeiogadaria</taxon>
        <taxon>Gadariae</taxon>
        <taxon>Gadiformes</taxon>
        <taxon>Gadoidei</taxon>
        <taxon>Merlucciidae</taxon>
        <taxon>Merluccius</taxon>
    </lineage>
</organism>
<reference evidence="5" key="1">
    <citation type="journal article" date="2023" name="Front. Mar. Sci.">
        <title>A new Merluccius polli reference genome to investigate the effects of global change in West African waters.</title>
        <authorList>
            <person name="Mateo J.L."/>
            <person name="Blanco-Fernandez C."/>
            <person name="Garcia-Vazquez E."/>
            <person name="Machado-Schiaffino G."/>
        </authorList>
    </citation>
    <scope>NUCLEOTIDE SEQUENCE</scope>
    <source>
        <strain evidence="5">C29</strain>
        <tissue evidence="5">Fin</tissue>
    </source>
</reference>
<evidence type="ECO:0000256" key="3">
    <source>
        <dbReference type="SAM" id="MobiDB-lite"/>
    </source>
</evidence>
<evidence type="ECO:0000259" key="4">
    <source>
        <dbReference type="PROSITE" id="PS50002"/>
    </source>
</evidence>
<keyword evidence="1 2" id="KW-0728">SH3 domain</keyword>
<feature type="region of interest" description="Disordered" evidence="3">
    <location>
        <begin position="129"/>
        <end position="175"/>
    </location>
</feature>
<dbReference type="InterPro" id="IPR050384">
    <property type="entry name" value="Endophilin_SH3RF"/>
</dbReference>
<dbReference type="InterPro" id="IPR001452">
    <property type="entry name" value="SH3_domain"/>
</dbReference>
<name>A0AA47N3A3_MERPO</name>
<dbReference type="Pfam" id="PF07653">
    <property type="entry name" value="SH3_2"/>
    <property type="match status" value="1"/>
</dbReference>
<feature type="domain" description="SH3" evidence="4">
    <location>
        <begin position="177"/>
        <end position="254"/>
    </location>
</feature>
<dbReference type="EMBL" id="JAOPHQ010001429">
    <property type="protein sequence ID" value="KAK0150909.1"/>
    <property type="molecule type" value="Genomic_DNA"/>
</dbReference>
<dbReference type="PANTHER" id="PTHR14167:SF31">
    <property type="entry name" value="NOSTRIN"/>
    <property type="match status" value="1"/>
</dbReference>
<evidence type="ECO:0000256" key="1">
    <source>
        <dbReference type="ARBA" id="ARBA00022443"/>
    </source>
</evidence>
<dbReference type="PROSITE" id="PS50002">
    <property type="entry name" value="SH3"/>
    <property type="match status" value="1"/>
</dbReference>
<comment type="caution">
    <text evidence="5">The sequence shown here is derived from an EMBL/GenBank/DDBJ whole genome shotgun (WGS) entry which is preliminary data.</text>
</comment>